<reference evidence="3" key="1">
    <citation type="journal article" date="2021" name="Front. Plant Sci.">
        <title>Chromosome-Scale Genome Assembly for Chinese Sour Jujube and Insights Into Its Genome Evolution and Domestication Signature.</title>
        <authorList>
            <person name="Shen L.-Y."/>
            <person name="Luo H."/>
            <person name="Wang X.-L."/>
            <person name="Wang X.-M."/>
            <person name="Qiu X.-J."/>
            <person name="Liu H."/>
            <person name="Zhou S.-S."/>
            <person name="Jia K.-H."/>
            <person name="Nie S."/>
            <person name="Bao Y.-T."/>
            <person name="Zhang R.-G."/>
            <person name="Yun Q.-Z."/>
            <person name="Chai Y.-H."/>
            <person name="Lu J.-Y."/>
            <person name="Li Y."/>
            <person name="Zhao S.-W."/>
            <person name="Mao J.-F."/>
            <person name="Jia S.-G."/>
            <person name="Mao Y.-M."/>
        </authorList>
    </citation>
    <scope>NUCLEOTIDE SEQUENCE</scope>
    <source>
        <strain evidence="3">AT0</strain>
        <tissue evidence="3">Leaf</tissue>
    </source>
</reference>
<dbReference type="InterPro" id="IPR001611">
    <property type="entry name" value="Leu-rich_rpt"/>
</dbReference>
<feature type="domain" description="Disease resistance protein At4g27190-like leucine-rich repeats" evidence="2">
    <location>
        <begin position="193"/>
        <end position="312"/>
    </location>
</feature>
<dbReference type="AlphaFoldDB" id="A0A978W3G9"/>
<dbReference type="SUPFAM" id="SSF52058">
    <property type="entry name" value="L domain-like"/>
    <property type="match status" value="1"/>
</dbReference>
<dbReference type="InterPro" id="IPR057135">
    <property type="entry name" value="At4g27190-like_LRR"/>
</dbReference>
<dbReference type="InterPro" id="IPR050905">
    <property type="entry name" value="Plant_NBS-LRR"/>
</dbReference>
<dbReference type="InterPro" id="IPR032675">
    <property type="entry name" value="LRR_dom_sf"/>
</dbReference>
<organism evidence="3 4">
    <name type="scientific">Ziziphus jujuba var. spinosa</name>
    <dbReference type="NCBI Taxonomy" id="714518"/>
    <lineage>
        <taxon>Eukaryota</taxon>
        <taxon>Viridiplantae</taxon>
        <taxon>Streptophyta</taxon>
        <taxon>Embryophyta</taxon>
        <taxon>Tracheophyta</taxon>
        <taxon>Spermatophyta</taxon>
        <taxon>Magnoliopsida</taxon>
        <taxon>eudicotyledons</taxon>
        <taxon>Gunneridae</taxon>
        <taxon>Pentapetalae</taxon>
        <taxon>rosids</taxon>
        <taxon>fabids</taxon>
        <taxon>Rosales</taxon>
        <taxon>Rhamnaceae</taxon>
        <taxon>Paliureae</taxon>
        <taxon>Ziziphus</taxon>
    </lineage>
</organism>
<dbReference type="Pfam" id="PF23247">
    <property type="entry name" value="LRR_RPS2"/>
    <property type="match status" value="1"/>
</dbReference>
<dbReference type="EMBL" id="JAEACU010000001">
    <property type="protein sequence ID" value="KAH7546503.1"/>
    <property type="molecule type" value="Genomic_DNA"/>
</dbReference>
<evidence type="ECO:0000256" key="1">
    <source>
        <dbReference type="ARBA" id="ARBA00022821"/>
    </source>
</evidence>
<accession>A0A978W3G9</accession>
<name>A0A978W3G9_ZIZJJ</name>
<sequence length="475" mass="54316">MHDLIRDMALQITSVSPQFLVEAGVLLRDIPDEEKWTEDLERVSLMHNYISTIPPGAAPRCPRLLTLMLNNNLLESISDSFFVHMSGLCVLDLSSTEIENLPDSFSNLVSLTVLLIRRCQKLRTVPSLANLKALRRLELCYTGITQVPQEHLLSSVSSRSFSFLENLEELNLTNLVKFHAFVGRERGVSSLLQSCTFSSLKKISLQLCPDIRILFTPALAFHLQNLENLCVKYCQQMVEIVSSYSEKYEDENGEVEIQEGNCALEFIFPKLRILELWDVLELKSIYNSKKAGDFDSLQQISISNCPKLRIDFISLPILEGESHPLPSLRKIKVDEEWWDSHECDNPAAKHVLEPLCEFCFGKVLVADSLQEISIWKCPMHDPVLSQMIEINIEWISAPCSYQIRADAKVRQLKQMNKDEFIIRLPIRRQDLFGFNGEWLEIDRTLEENGIPSIIIIQDDNLALSEYGTTERLEVT</sequence>
<dbReference type="Pfam" id="PF13855">
    <property type="entry name" value="LRR_8"/>
    <property type="match status" value="1"/>
</dbReference>
<proteinExistence type="predicted"/>
<evidence type="ECO:0000313" key="4">
    <source>
        <dbReference type="Proteomes" id="UP000813462"/>
    </source>
</evidence>
<keyword evidence="1" id="KW-0611">Plant defense</keyword>
<gene>
    <name evidence="3" type="ORF">FEM48_Zijuj01G0207700</name>
</gene>
<dbReference type="Gene3D" id="3.80.10.10">
    <property type="entry name" value="Ribonuclease Inhibitor"/>
    <property type="match status" value="2"/>
</dbReference>
<dbReference type="PANTHER" id="PTHR33463:SF187">
    <property type="entry name" value="AND NB-ARC DOMAIN DISEASE RESISTANCE PROTEIN, PUTATIVE-RELATED"/>
    <property type="match status" value="1"/>
</dbReference>
<dbReference type="PANTHER" id="PTHR33463">
    <property type="entry name" value="NB-ARC DOMAIN-CONTAINING PROTEIN-RELATED"/>
    <property type="match status" value="1"/>
</dbReference>
<comment type="caution">
    <text evidence="3">The sequence shown here is derived from an EMBL/GenBank/DDBJ whole genome shotgun (WGS) entry which is preliminary data.</text>
</comment>
<dbReference type="Proteomes" id="UP000813462">
    <property type="component" value="Unassembled WGS sequence"/>
</dbReference>
<protein>
    <recommendedName>
        <fullName evidence="2">Disease resistance protein At4g27190-like leucine-rich repeats domain-containing protein</fullName>
    </recommendedName>
</protein>
<evidence type="ECO:0000313" key="3">
    <source>
        <dbReference type="EMBL" id="KAH7546503.1"/>
    </source>
</evidence>
<evidence type="ECO:0000259" key="2">
    <source>
        <dbReference type="Pfam" id="PF23247"/>
    </source>
</evidence>